<keyword evidence="2" id="KW-1185">Reference proteome</keyword>
<comment type="caution">
    <text evidence="1">The sequence shown here is derived from an EMBL/GenBank/DDBJ whole genome shotgun (WGS) entry which is preliminary data.</text>
</comment>
<accession>A0ABU2Y148</accession>
<proteinExistence type="predicted"/>
<dbReference type="RefSeq" id="WP_311591713.1">
    <property type="nucleotide sequence ID" value="NZ_JAVRHV010000001.1"/>
</dbReference>
<evidence type="ECO:0008006" key="3">
    <source>
        <dbReference type="Google" id="ProtNLM"/>
    </source>
</evidence>
<gene>
    <name evidence="1" type="ORF">RM519_01465</name>
</gene>
<dbReference type="EMBL" id="JAVRHV010000001">
    <property type="protein sequence ID" value="MDT0551901.1"/>
    <property type="molecule type" value="Genomic_DNA"/>
</dbReference>
<dbReference type="PROSITE" id="PS51257">
    <property type="entry name" value="PROKAR_LIPOPROTEIN"/>
    <property type="match status" value="1"/>
</dbReference>
<name>A0ABU2Y148_9FLAO</name>
<sequence length="183" mass="21403">MKNFLLLIILVSVFSTSCTERLSLANELACKTIPSLQGTIEKKDFKNKFSIDIPKTWKHKGYYDDYQSSIFAADTIRELSKSFILDIAYKYSVINIDKEFSKEINKENSLNVLKSNMEIFKEKPSYWQVSKGIKNGYVLHEFQHFIQDKTFGYIEVKVEFYGEKMVDERLCEALEIINSIEFN</sequence>
<protein>
    <recommendedName>
        <fullName evidence="3">Lipoprotein</fullName>
    </recommendedName>
</protein>
<organism evidence="1 2">
    <name type="scientific">Urechidicola vernalis</name>
    <dbReference type="NCBI Taxonomy" id="3075600"/>
    <lineage>
        <taxon>Bacteria</taxon>
        <taxon>Pseudomonadati</taxon>
        <taxon>Bacteroidota</taxon>
        <taxon>Flavobacteriia</taxon>
        <taxon>Flavobacteriales</taxon>
        <taxon>Flavobacteriaceae</taxon>
        <taxon>Urechidicola</taxon>
    </lineage>
</organism>
<reference evidence="1 2" key="1">
    <citation type="submission" date="2023-09" db="EMBL/GenBank/DDBJ databases">
        <authorList>
            <person name="Rey-Velasco X."/>
        </authorList>
    </citation>
    <scope>NUCLEOTIDE SEQUENCE [LARGE SCALE GENOMIC DNA]</scope>
    <source>
        <strain evidence="1 2">P050</strain>
    </source>
</reference>
<evidence type="ECO:0000313" key="2">
    <source>
        <dbReference type="Proteomes" id="UP001252186"/>
    </source>
</evidence>
<dbReference type="Proteomes" id="UP001252186">
    <property type="component" value="Unassembled WGS sequence"/>
</dbReference>
<evidence type="ECO:0000313" key="1">
    <source>
        <dbReference type="EMBL" id="MDT0551901.1"/>
    </source>
</evidence>